<organism evidence="2 3">
    <name type="scientific">Liparis tanakae</name>
    <name type="common">Tanaka's snailfish</name>
    <dbReference type="NCBI Taxonomy" id="230148"/>
    <lineage>
        <taxon>Eukaryota</taxon>
        <taxon>Metazoa</taxon>
        <taxon>Chordata</taxon>
        <taxon>Craniata</taxon>
        <taxon>Vertebrata</taxon>
        <taxon>Euteleostomi</taxon>
        <taxon>Actinopterygii</taxon>
        <taxon>Neopterygii</taxon>
        <taxon>Teleostei</taxon>
        <taxon>Neoteleostei</taxon>
        <taxon>Acanthomorphata</taxon>
        <taxon>Eupercaria</taxon>
        <taxon>Perciformes</taxon>
        <taxon>Cottioidei</taxon>
        <taxon>Cottales</taxon>
        <taxon>Liparidae</taxon>
        <taxon>Liparis</taxon>
    </lineage>
</organism>
<name>A0A4Z2H531_9TELE</name>
<sequence>MHSPPCLQGDWLTSHSLTSCLHVFPEKKGVQVHEKRESMAEHRPPSQVPPLRHGELMQALLTGIRQRRSVKPSLQVQLKSTVLPLETARHTPPFMHGEVVHGSRNWHLLPTYPSRHLRKTHGGVSGVPRAAPRQQHFVANHCDNSATTGARIRRETHAYTQLQTLESRGSSNDFCHCRLYEAGNHFGALRVSEGVSDGATGHSGGPTPSPEPERADVSHRFILPVPGKPRPEFN</sequence>
<dbReference type="Proteomes" id="UP000314294">
    <property type="component" value="Unassembled WGS sequence"/>
</dbReference>
<feature type="region of interest" description="Disordered" evidence="1">
    <location>
        <begin position="194"/>
        <end position="234"/>
    </location>
</feature>
<evidence type="ECO:0000313" key="3">
    <source>
        <dbReference type="Proteomes" id="UP000314294"/>
    </source>
</evidence>
<evidence type="ECO:0000256" key="1">
    <source>
        <dbReference type="SAM" id="MobiDB-lite"/>
    </source>
</evidence>
<protein>
    <submittedName>
        <fullName evidence="2">Uncharacterized protein</fullName>
    </submittedName>
</protein>
<accession>A0A4Z2H531</accession>
<comment type="caution">
    <text evidence="2">The sequence shown here is derived from an EMBL/GenBank/DDBJ whole genome shotgun (WGS) entry which is preliminary data.</text>
</comment>
<keyword evidence="3" id="KW-1185">Reference proteome</keyword>
<dbReference type="OrthoDB" id="283575at2759"/>
<reference evidence="2 3" key="1">
    <citation type="submission" date="2019-03" db="EMBL/GenBank/DDBJ databases">
        <title>First draft genome of Liparis tanakae, snailfish: a comprehensive survey of snailfish specific genes.</title>
        <authorList>
            <person name="Kim W."/>
            <person name="Song I."/>
            <person name="Jeong J.-H."/>
            <person name="Kim D."/>
            <person name="Kim S."/>
            <person name="Ryu S."/>
            <person name="Song J.Y."/>
            <person name="Lee S.K."/>
        </authorList>
    </citation>
    <scope>NUCLEOTIDE SEQUENCE [LARGE SCALE GENOMIC DNA]</scope>
    <source>
        <tissue evidence="2">Muscle</tissue>
    </source>
</reference>
<evidence type="ECO:0000313" key="2">
    <source>
        <dbReference type="EMBL" id="TNN60193.1"/>
    </source>
</evidence>
<gene>
    <name evidence="2" type="ORF">EYF80_029626</name>
</gene>
<proteinExistence type="predicted"/>
<dbReference type="AlphaFoldDB" id="A0A4Z2H531"/>
<dbReference type="EMBL" id="SRLO01000339">
    <property type="protein sequence ID" value="TNN60193.1"/>
    <property type="molecule type" value="Genomic_DNA"/>
</dbReference>